<protein>
    <recommendedName>
        <fullName evidence="4">Lipoprotein</fullName>
    </recommendedName>
</protein>
<comment type="caution">
    <text evidence="2">The sequence shown here is derived from an EMBL/GenBank/DDBJ whole genome shotgun (WGS) entry which is preliminary data.</text>
</comment>
<feature type="signal peptide" evidence="1">
    <location>
        <begin position="1"/>
        <end position="20"/>
    </location>
</feature>
<evidence type="ECO:0000313" key="3">
    <source>
        <dbReference type="Proteomes" id="UP000279562"/>
    </source>
</evidence>
<gene>
    <name evidence="2" type="ORF">EII33_04935</name>
</gene>
<evidence type="ECO:0000313" key="2">
    <source>
        <dbReference type="EMBL" id="RRD92226.1"/>
    </source>
</evidence>
<sequence>MRNFLFYVFAALLCGLYSCSSDENQQESSNKDKELITAVQKARDYSKNLFAFQTLTRGGSLDASNSMNNDFFLQAENILTTHIEMVINNDIFYLLKKNGLNENLGFAILDYYEDMDFIDIAKKYKLSESEIQFLANTAECIDFIKEQDLASSVITRGKAGKTIMCTLAVVGSVGTTLSAGAIATPAGLAGWLFFKAVSLASIAGCAAS</sequence>
<accession>A0A3P2AC03</accession>
<dbReference type="AlphaFoldDB" id="A0A3P2AC03"/>
<evidence type="ECO:0000256" key="1">
    <source>
        <dbReference type="SAM" id="SignalP"/>
    </source>
</evidence>
<feature type="chain" id="PRO_5018311578" description="Lipoprotein" evidence="1">
    <location>
        <begin position="21"/>
        <end position="208"/>
    </location>
</feature>
<proteinExistence type="predicted"/>
<name>A0A3P2AC03_9BACE</name>
<dbReference type="PROSITE" id="PS51257">
    <property type="entry name" value="PROKAR_LIPOPROTEIN"/>
    <property type="match status" value="1"/>
</dbReference>
<keyword evidence="1" id="KW-0732">Signal</keyword>
<keyword evidence="3" id="KW-1185">Reference proteome</keyword>
<dbReference type="EMBL" id="RQYF01000013">
    <property type="protein sequence ID" value="RRD92226.1"/>
    <property type="molecule type" value="Genomic_DNA"/>
</dbReference>
<organism evidence="2 3">
    <name type="scientific">Prevotella heparinolytica</name>
    <dbReference type="NCBI Taxonomy" id="28113"/>
    <lineage>
        <taxon>Bacteria</taxon>
        <taxon>Pseudomonadati</taxon>
        <taxon>Bacteroidota</taxon>
        <taxon>Bacteroidia</taxon>
        <taxon>Bacteroidales</taxon>
        <taxon>Bacteroidaceae</taxon>
        <taxon>Bacteroides</taxon>
    </lineage>
</organism>
<dbReference type="Proteomes" id="UP000279562">
    <property type="component" value="Unassembled WGS sequence"/>
</dbReference>
<evidence type="ECO:0008006" key="4">
    <source>
        <dbReference type="Google" id="ProtNLM"/>
    </source>
</evidence>
<reference evidence="2 3" key="1">
    <citation type="submission" date="2018-11" db="EMBL/GenBank/DDBJ databases">
        <title>Genomes From Bacteria Associated with the Canine Oral Cavity: a Test Case for Automated Genome-Based Taxonomic Assignment.</title>
        <authorList>
            <person name="Coil D.A."/>
            <person name="Jospin G."/>
            <person name="Darling A.E."/>
            <person name="Wallis C."/>
            <person name="Davis I.J."/>
            <person name="Harris S."/>
            <person name="Eisen J.A."/>
            <person name="Holcombe L.J."/>
            <person name="O'Flynn C."/>
        </authorList>
    </citation>
    <scope>NUCLEOTIDE SEQUENCE [LARGE SCALE GENOMIC DNA]</scope>
    <source>
        <strain evidence="2 3">OH1047_COT-310</strain>
    </source>
</reference>